<evidence type="ECO:0000259" key="7">
    <source>
        <dbReference type="PROSITE" id="PS50163"/>
    </source>
</evidence>
<sequence>MPTFRETFGESAIDFASISKSDIKESFISTGSRTLNRILTGYSDVGIVRSRIYELYGTEGCGKTTLTLESIVSCQKKEGKAMFVDAEHALDIEYAERIGVNFKALEFGQPDCGEEAMEMMLWGIENEFDLIVGDSVAAFTPRAELEGEMDKDFMGIHARLMGKGLRKIVSKLGKKNPSAIIFINQIRSKIGVMFGNPEVTPGGRALKFFASVRIDLRDPRGQKVVEGGEEVGKVINAKTVKNKIYPPFKKCKIHLTYGHGIDRGKDLVQALVDAGLAEATKKMVKLSGGKQMNYSTFIERMRSDKKFRERILGKLSGE</sequence>
<evidence type="ECO:0000256" key="2">
    <source>
        <dbReference type="ARBA" id="ARBA00022741"/>
    </source>
</evidence>
<evidence type="ECO:0000256" key="1">
    <source>
        <dbReference type="ARBA" id="ARBA00009391"/>
    </source>
</evidence>
<dbReference type="GO" id="GO:0006310">
    <property type="term" value="P:DNA recombination"/>
    <property type="evidence" value="ECO:0007669"/>
    <property type="project" value="UniProtKB-KW"/>
</dbReference>
<comment type="caution">
    <text evidence="8">The sequence shown here is derived from an EMBL/GenBank/DDBJ whole genome shotgun (WGS) entry which is preliminary data.</text>
</comment>
<keyword evidence="2" id="KW-0547">Nucleotide-binding</keyword>
<dbReference type="InterPro" id="IPR003593">
    <property type="entry name" value="AAA+_ATPase"/>
</dbReference>
<dbReference type="InterPro" id="IPR027417">
    <property type="entry name" value="P-loop_NTPase"/>
</dbReference>
<keyword evidence="4" id="KW-0238">DNA-binding</keyword>
<dbReference type="GO" id="GO:0003697">
    <property type="term" value="F:single-stranded DNA binding"/>
    <property type="evidence" value="ECO:0007669"/>
    <property type="project" value="InterPro"/>
</dbReference>
<dbReference type="InterPro" id="IPR013765">
    <property type="entry name" value="DNA_recomb/repair_RecA"/>
</dbReference>
<dbReference type="InterPro" id="IPR049428">
    <property type="entry name" value="RecA-like_N"/>
</dbReference>
<gene>
    <name evidence="8" type="ORF">LCGC14_0616730</name>
</gene>
<dbReference type="SMART" id="SM00382">
    <property type="entry name" value="AAA"/>
    <property type="match status" value="1"/>
</dbReference>
<keyword evidence="3" id="KW-0067">ATP-binding</keyword>
<evidence type="ECO:0000256" key="4">
    <source>
        <dbReference type="ARBA" id="ARBA00023125"/>
    </source>
</evidence>
<accession>A0A0F9TSC2</accession>
<dbReference type="InterPro" id="IPR020587">
    <property type="entry name" value="RecA_monomer-monomer_interface"/>
</dbReference>
<dbReference type="PROSITE" id="PS00321">
    <property type="entry name" value="RECA_1"/>
    <property type="match status" value="1"/>
</dbReference>
<reference evidence="8" key="1">
    <citation type="journal article" date="2015" name="Nature">
        <title>Complex archaea that bridge the gap between prokaryotes and eukaryotes.</title>
        <authorList>
            <person name="Spang A."/>
            <person name="Saw J.H."/>
            <person name="Jorgensen S.L."/>
            <person name="Zaremba-Niedzwiedzka K."/>
            <person name="Martijn J."/>
            <person name="Lind A.E."/>
            <person name="van Eijk R."/>
            <person name="Schleper C."/>
            <person name="Guy L."/>
            <person name="Ettema T.J."/>
        </authorList>
    </citation>
    <scope>NUCLEOTIDE SEQUENCE</scope>
</reference>
<evidence type="ECO:0008006" key="9">
    <source>
        <dbReference type="Google" id="ProtNLM"/>
    </source>
</evidence>
<dbReference type="GO" id="GO:0006281">
    <property type="term" value="P:DNA repair"/>
    <property type="evidence" value="ECO:0007669"/>
    <property type="project" value="InterPro"/>
</dbReference>
<name>A0A0F9TSC2_9ZZZZ</name>
<dbReference type="PANTHER" id="PTHR45900">
    <property type="entry name" value="RECA"/>
    <property type="match status" value="1"/>
</dbReference>
<dbReference type="PROSITE" id="PS50163">
    <property type="entry name" value="RECA_3"/>
    <property type="match status" value="1"/>
</dbReference>
<dbReference type="GO" id="GO:0140664">
    <property type="term" value="F:ATP-dependent DNA damage sensor activity"/>
    <property type="evidence" value="ECO:0007669"/>
    <property type="project" value="InterPro"/>
</dbReference>
<evidence type="ECO:0000259" key="6">
    <source>
        <dbReference type="PROSITE" id="PS50162"/>
    </source>
</evidence>
<dbReference type="PRINTS" id="PR00142">
    <property type="entry name" value="RECA"/>
</dbReference>
<evidence type="ECO:0000313" key="8">
    <source>
        <dbReference type="EMBL" id="KKN52021.1"/>
    </source>
</evidence>
<dbReference type="GO" id="GO:0005524">
    <property type="term" value="F:ATP binding"/>
    <property type="evidence" value="ECO:0007669"/>
    <property type="project" value="UniProtKB-KW"/>
</dbReference>
<keyword evidence="5" id="KW-0233">DNA recombination</keyword>
<evidence type="ECO:0000256" key="3">
    <source>
        <dbReference type="ARBA" id="ARBA00022840"/>
    </source>
</evidence>
<feature type="domain" description="RecA family profile 2" evidence="7">
    <location>
        <begin position="191"/>
        <end position="266"/>
    </location>
</feature>
<comment type="similarity">
    <text evidence="1">Belongs to the RecA family.</text>
</comment>
<dbReference type="EMBL" id="LAZR01001038">
    <property type="protein sequence ID" value="KKN52021.1"/>
    <property type="molecule type" value="Genomic_DNA"/>
</dbReference>
<dbReference type="PROSITE" id="PS50162">
    <property type="entry name" value="RECA_2"/>
    <property type="match status" value="1"/>
</dbReference>
<protein>
    <recommendedName>
        <fullName evidence="9">RecA family profile 2 domain-containing protein</fullName>
    </recommendedName>
</protein>
<dbReference type="SUPFAM" id="SSF52540">
    <property type="entry name" value="P-loop containing nucleoside triphosphate hydrolases"/>
    <property type="match status" value="1"/>
</dbReference>
<dbReference type="Pfam" id="PF00154">
    <property type="entry name" value="RecA_N"/>
    <property type="match status" value="1"/>
</dbReference>
<dbReference type="InterPro" id="IPR020588">
    <property type="entry name" value="RecA_ATP-bd"/>
</dbReference>
<evidence type="ECO:0000256" key="5">
    <source>
        <dbReference type="ARBA" id="ARBA00023172"/>
    </source>
</evidence>
<dbReference type="Gene3D" id="3.40.50.300">
    <property type="entry name" value="P-loop containing nucleotide triphosphate hydrolases"/>
    <property type="match status" value="1"/>
</dbReference>
<dbReference type="AlphaFoldDB" id="A0A0F9TSC2"/>
<dbReference type="InterPro" id="IPR020584">
    <property type="entry name" value="DNA_recomb/repair_RecA_CS"/>
</dbReference>
<proteinExistence type="inferred from homology"/>
<dbReference type="PANTHER" id="PTHR45900:SF1">
    <property type="entry name" value="MITOCHONDRIAL DNA REPAIR PROTEIN RECA HOMOLOG-RELATED"/>
    <property type="match status" value="1"/>
</dbReference>
<organism evidence="8">
    <name type="scientific">marine sediment metagenome</name>
    <dbReference type="NCBI Taxonomy" id="412755"/>
    <lineage>
        <taxon>unclassified sequences</taxon>
        <taxon>metagenomes</taxon>
        <taxon>ecological metagenomes</taxon>
    </lineage>
</organism>
<feature type="domain" description="RecA family profile 1" evidence="6">
    <location>
        <begin position="24"/>
        <end position="186"/>
    </location>
</feature>